<gene>
    <name evidence="1" type="ORF">F4821DRAFT_66639</name>
</gene>
<sequence>MSDPGANAVASSVDLGDIPQSPTTPTAMEPQAEKPRTPRGRPSLQSRKSSMNGPLYMQASHNKVLIRRVRRKGDGHMRNLARWFLDNQTGLSFNLIALILLAHMFIPKARPHTSKFFMLSYYIPATDKYAIGPNDYYFISFCILLFTGLRAGLMEHVLAPLARQWGISKNKEITRFSEQAWMLIYYCVFWSVGLYLYVNSPYYLNMRELWTEWPTRELGGVMKAYLLAQWAFWVQQVLVIHIEERRKDHYQMLTHHFITITLISTSYCYHLTRVGNLILVLMDVVDLFLPLAKCLKYLGYAKLCDFMFVVFMVSWFIARHVLYLVTCYSIYRDTPIEIPESCYRGPSTNLTGPFPIPDGWRHWLEPFHDPEGTVCFSPSVEWGFLYCLLGLQVITIFWFCMIIKVALRVLKGDGADDTRSDDEAEEEEEEEFEYEEAQPLEEEVGVESIDLKGWERRSGVKRGASSSGVSLPGHSDRKELLGRIGCEKQMD</sequence>
<organism evidence="1 2">
    <name type="scientific">Hypoxylon rubiginosum</name>
    <dbReference type="NCBI Taxonomy" id="110542"/>
    <lineage>
        <taxon>Eukaryota</taxon>
        <taxon>Fungi</taxon>
        <taxon>Dikarya</taxon>
        <taxon>Ascomycota</taxon>
        <taxon>Pezizomycotina</taxon>
        <taxon>Sordariomycetes</taxon>
        <taxon>Xylariomycetidae</taxon>
        <taxon>Xylariales</taxon>
        <taxon>Hypoxylaceae</taxon>
        <taxon>Hypoxylon</taxon>
    </lineage>
</organism>
<name>A0ACC0D8S7_9PEZI</name>
<proteinExistence type="predicted"/>
<evidence type="ECO:0000313" key="2">
    <source>
        <dbReference type="Proteomes" id="UP001497680"/>
    </source>
</evidence>
<dbReference type="EMBL" id="MU394297">
    <property type="protein sequence ID" value="KAI6089143.1"/>
    <property type="molecule type" value="Genomic_DNA"/>
</dbReference>
<reference evidence="1 2" key="1">
    <citation type="journal article" date="2022" name="New Phytol.">
        <title>Ecological generalism drives hyperdiversity of secondary metabolite gene clusters in xylarialean endophytes.</title>
        <authorList>
            <person name="Franco M.E.E."/>
            <person name="Wisecaver J.H."/>
            <person name="Arnold A.E."/>
            <person name="Ju Y.M."/>
            <person name="Slot J.C."/>
            <person name="Ahrendt S."/>
            <person name="Moore L.P."/>
            <person name="Eastman K.E."/>
            <person name="Scott K."/>
            <person name="Konkel Z."/>
            <person name="Mondo S.J."/>
            <person name="Kuo A."/>
            <person name="Hayes R.D."/>
            <person name="Haridas S."/>
            <person name="Andreopoulos B."/>
            <person name="Riley R."/>
            <person name="LaButti K."/>
            <person name="Pangilinan J."/>
            <person name="Lipzen A."/>
            <person name="Amirebrahimi M."/>
            <person name="Yan J."/>
            <person name="Adam C."/>
            <person name="Keymanesh K."/>
            <person name="Ng V."/>
            <person name="Louie K."/>
            <person name="Northen T."/>
            <person name="Drula E."/>
            <person name="Henrissat B."/>
            <person name="Hsieh H.M."/>
            <person name="Youens-Clark K."/>
            <person name="Lutzoni F."/>
            <person name="Miadlikowska J."/>
            <person name="Eastwood D.C."/>
            <person name="Hamelin R.C."/>
            <person name="Grigoriev I.V."/>
            <person name="U'Ren J.M."/>
        </authorList>
    </citation>
    <scope>NUCLEOTIDE SEQUENCE [LARGE SCALE GENOMIC DNA]</scope>
    <source>
        <strain evidence="1 2">ER1909</strain>
    </source>
</reference>
<protein>
    <submittedName>
        <fullName evidence="1">Longevity assurance proteins LAG1/LAC1</fullName>
    </submittedName>
</protein>
<accession>A0ACC0D8S7</accession>
<evidence type="ECO:0000313" key="1">
    <source>
        <dbReference type="EMBL" id="KAI6089143.1"/>
    </source>
</evidence>
<comment type="caution">
    <text evidence="1">The sequence shown here is derived from an EMBL/GenBank/DDBJ whole genome shotgun (WGS) entry which is preliminary data.</text>
</comment>
<keyword evidence="2" id="KW-1185">Reference proteome</keyword>
<dbReference type="Proteomes" id="UP001497680">
    <property type="component" value="Unassembled WGS sequence"/>
</dbReference>